<name>A0AAX4K1F6_9TREE</name>
<keyword evidence="3" id="KW-1185">Reference proteome</keyword>
<dbReference type="EMBL" id="CP144106">
    <property type="protein sequence ID" value="WWC91556.1"/>
    <property type="molecule type" value="Genomic_DNA"/>
</dbReference>
<organism evidence="2 3">
    <name type="scientific">Kwoniella dendrophila CBS 6074</name>
    <dbReference type="NCBI Taxonomy" id="1295534"/>
    <lineage>
        <taxon>Eukaryota</taxon>
        <taxon>Fungi</taxon>
        <taxon>Dikarya</taxon>
        <taxon>Basidiomycota</taxon>
        <taxon>Agaricomycotina</taxon>
        <taxon>Tremellomycetes</taxon>
        <taxon>Tremellales</taxon>
        <taxon>Cryptococcaceae</taxon>
        <taxon>Kwoniella</taxon>
    </lineage>
</organism>
<reference evidence="2 3" key="1">
    <citation type="submission" date="2024-01" db="EMBL/GenBank/DDBJ databases">
        <title>Comparative genomics of Cryptococcus and Kwoniella reveals pathogenesis evolution and contrasting modes of karyotype evolution via chromosome fusion or intercentromeric recombination.</title>
        <authorList>
            <person name="Coelho M.A."/>
            <person name="David-Palma M."/>
            <person name="Shea T."/>
            <person name="Bowers K."/>
            <person name="McGinley-Smith S."/>
            <person name="Mohammad A.W."/>
            <person name="Gnirke A."/>
            <person name="Yurkov A.M."/>
            <person name="Nowrousian M."/>
            <person name="Sun S."/>
            <person name="Cuomo C.A."/>
            <person name="Heitman J."/>
        </authorList>
    </citation>
    <scope>NUCLEOTIDE SEQUENCE [LARGE SCALE GENOMIC DNA]</scope>
    <source>
        <strain evidence="2 3">CBS 6074</strain>
    </source>
</reference>
<gene>
    <name evidence="2" type="ORF">L201_006502</name>
</gene>
<dbReference type="RefSeq" id="XP_066078318.1">
    <property type="nucleotide sequence ID" value="XM_066222221.1"/>
</dbReference>
<dbReference type="AlphaFoldDB" id="A0AAX4K1F6"/>
<accession>A0AAX4K1F6</accession>
<sequence>MALTCSNDRCPLSRRGLLEYYQGNKRIFEKYGTPTTQIAGNDRDILVRTEIANHYKSLCDTAIWTGIPKCLNCVSLTDIEYPPTSIRGWSRYEHLISTKDSKKARSKGKDLQLGLGKGNKPVHGVDLPVWQRHEIDGSTTTLRFWHIGDHLSNSIKTYCSLQHGVAGLIALHKKHLKLRKAGSAESSSTTGKLLMFRDYSPEILDEANQVISRSGITIDDDAVEPQVTAGKRGRSDQKSTSTGLAASGTSISSEAVSAPTATYIGMEEDDESNARPSRLPKLGE</sequence>
<feature type="compositionally biased region" description="Low complexity" evidence="1">
    <location>
        <begin position="239"/>
        <end position="253"/>
    </location>
</feature>
<evidence type="ECO:0000313" key="3">
    <source>
        <dbReference type="Proteomes" id="UP001355207"/>
    </source>
</evidence>
<evidence type="ECO:0000313" key="2">
    <source>
        <dbReference type="EMBL" id="WWC91556.1"/>
    </source>
</evidence>
<dbReference type="Proteomes" id="UP001355207">
    <property type="component" value="Chromosome 9"/>
</dbReference>
<feature type="region of interest" description="Disordered" evidence="1">
    <location>
        <begin position="222"/>
        <end position="284"/>
    </location>
</feature>
<proteinExistence type="predicted"/>
<evidence type="ECO:0000256" key="1">
    <source>
        <dbReference type="SAM" id="MobiDB-lite"/>
    </source>
</evidence>
<dbReference type="GeneID" id="91097171"/>
<protein>
    <submittedName>
        <fullName evidence="2">Uncharacterized protein</fullName>
    </submittedName>
</protein>